<name>A0A914VTS8_9BILA</name>
<evidence type="ECO:0000313" key="2">
    <source>
        <dbReference type="WBParaSite" id="PSAMB.scaffold2484size22942.g18061.t1"/>
    </source>
</evidence>
<evidence type="ECO:0000313" key="1">
    <source>
        <dbReference type="Proteomes" id="UP000887566"/>
    </source>
</evidence>
<reference evidence="2" key="1">
    <citation type="submission" date="2022-11" db="UniProtKB">
        <authorList>
            <consortium name="WormBaseParasite"/>
        </authorList>
    </citation>
    <scope>IDENTIFICATION</scope>
</reference>
<sequence>RVCLQSPIHRHPPTPHRLEQEIRNVKSVELADLLHTTRSTATVALMTPLPNAGAQAHPPPAH</sequence>
<protein>
    <submittedName>
        <fullName evidence="2">Uncharacterized protein</fullName>
    </submittedName>
</protein>
<keyword evidence="1" id="KW-1185">Reference proteome</keyword>
<dbReference type="Proteomes" id="UP000887566">
    <property type="component" value="Unplaced"/>
</dbReference>
<dbReference type="WBParaSite" id="PSAMB.scaffold2484size22942.g18061.t1">
    <property type="protein sequence ID" value="PSAMB.scaffold2484size22942.g18061.t1"/>
    <property type="gene ID" value="PSAMB.scaffold2484size22942.g18061"/>
</dbReference>
<accession>A0A914VTS8</accession>
<dbReference type="AlphaFoldDB" id="A0A914VTS8"/>
<organism evidence="1 2">
    <name type="scientific">Plectus sambesii</name>
    <dbReference type="NCBI Taxonomy" id="2011161"/>
    <lineage>
        <taxon>Eukaryota</taxon>
        <taxon>Metazoa</taxon>
        <taxon>Ecdysozoa</taxon>
        <taxon>Nematoda</taxon>
        <taxon>Chromadorea</taxon>
        <taxon>Plectida</taxon>
        <taxon>Plectina</taxon>
        <taxon>Plectoidea</taxon>
        <taxon>Plectidae</taxon>
        <taxon>Plectus</taxon>
    </lineage>
</organism>
<proteinExistence type="predicted"/>